<name>A0ABU0G7M6_9HYPH</name>
<evidence type="ECO:0000313" key="2">
    <source>
        <dbReference type="Proteomes" id="UP001238496"/>
    </source>
</evidence>
<evidence type="ECO:0008006" key="3">
    <source>
        <dbReference type="Google" id="ProtNLM"/>
    </source>
</evidence>
<protein>
    <recommendedName>
        <fullName evidence="3">Ribbon-helix-helix protein CopG domain-containing protein</fullName>
    </recommendedName>
</protein>
<comment type="caution">
    <text evidence="1">The sequence shown here is derived from an EMBL/GenBank/DDBJ whole genome shotgun (WGS) entry which is preliminary data.</text>
</comment>
<organism evidence="1 2">
    <name type="scientific">Peteryoungia aggregata LMG 23059</name>
    <dbReference type="NCBI Taxonomy" id="1368425"/>
    <lineage>
        <taxon>Bacteria</taxon>
        <taxon>Pseudomonadati</taxon>
        <taxon>Pseudomonadota</taxon>
        <taxon>Alphaproteobacteria</taxon>
        <taxon>Hyphomicrobiales</taxon>
        <taxon>Rhizobiaceae</taxon>
        <taxon>Peteryoungia</taxon>
    </lineage>
</organism>
<keyword evidence="2" id="KW-1185">Reference proteome</keyword>
<evidence type="ECO:0000313" key="1">
    <source>
        <dbReference type="EMBL" id="MDQ0421118.1"/>
    </source>
</evidence>
<sequence>MSLPPINVRIDPRRLEQLKAIGAALNLSNAGVISELIREKIRLGLIPDDIPGITVQRQRDEVRVSISPGKEVSFSLVGARVLARTIRGVVDGTEAAHTINMDHDFDVSRQGTGIRISIPFASGPTPFPPDLAEDFAALIEKAAQ</sequence>
<dbReference type="RefSeq" id="WP_307372503.1">
    <property type="nucleotide sequence ID" value="NZ_JAUSUW010000005.1"/>
</dbReference>
<reference evidence="1 2" key="1">
    <citation type="submission" date="2023-07" db="EMBL/GenBank/DDBJ databases">
        <title>Genomic Encyclopedia of Type Strains, Phase IV (KMG-IV): sequencing the most valuable type-strain genomes for metagenomic binning, comparative biology and taxonomic classification.</title>
        <authorList>
            <person name="Goeker M."/>
        </authorList>
    </citation>
    <scope>NUCLEOTIDE SEQUENCE [LARGE SCALE GENOMIC DNA]</scope>
    <source>
        <strain evidence="1 2">DSM 1111</strain>
    </source>
</reference>
<proteinExistence type="predicted"/>
<gene>
    <name evidence="1" type="ORF">J2045_002145</name>
</gene>
<accession>A0ABU0G7M6</accession>
<dbReference type="EMBL" id="JAUSUW010000005">
    <property type="protein sequence ID" value="MDQ0421118.1"/>
    <property type="molecule type" value="Genomic_DNA"/>
</dbReference>
<dbReference type="Proteomes" id="UP001238496">
    <property type="component" value="Unassembled WGS sequence"/>
</dbReference>